<dbReference type="RefSeq" id="WP_241050597.1">
    <property type="nucleotide sequence ID" value="NZ_JAKZBV010000001.1"/>
</dbReference>
<accession>A0ABS9TW83</accession>
<keyword evidence="2" id="KW-1185">Reference proteome</keyword>
<evidence type="ECO:0000313" key="2">
    <source>
        <dbReference type="Proteomes" id="UP001202922"/>
    </source>
</evidence>
<proteinExistence type="predicted"/>
<evidence type="ECO:0000313" key="1">
    <source>
        <dbReference type="EMBL" id="MCH6468678.1"/>
    </source>
</evidence>
<dbReference type="Proteomes" id="UP001202922">
    <property type="component" value="Unassembled WGS sequence"/>
</dbReference>
<dbReference type="EMBL" id="JAKZBV010000001">
    <property type="protein sequence ID" value="MCH6468678.1"/>
    <property type="molecule type" value="Genomic_DNA"/>
</dbReference>
<gene>
    <name evidence="1" type="ORF">L0M17_01530</name>
</gene>
<sequence>MDARKLEHFGRILRWVARRVIRNGKLNLTLIFEQWERGATELELKDHP</sequence>
<comment type="caution">
    <text evidence="1">The sequence shown here is derived from an EMBL/GenBank/DDBJ whole genome shotgun (WGS) entry which is preliminary data.</text>
</comment>
<name>A0ABS9TW83_9MICC</name>
<organism evidence="1 2">
    <name type="scientific">Sinomonas terrae</name>
    <dbReference type="NCBI Taxonomy" id="2908838"/>
    <lineage>
        <taxon>Bacteria</taxon>
        <taxon>Bacillati</taxon>
        <taxon>Actinomycetota</taxon>
        <taxon>Actinomycetes</taxon>
        <taxon>Micrococcales</taxon>
        <taxon>Micrococcaceae</taxon>
        <taxon>Sinomonas</taxon>
    </lineage>
</organism>
<protein>
    <submittedName>
        <fullName evidence="1">Uncharacterized protein</fullName>
    </submittedName>
</protein>
<reference evidence="1 2" key="1">
    <citation type="submission" date="2022-03" db="EMBL/GenBank/DDBJ databases">
        <title>Sinomonas sp. isolated from a soil.</title>
        <authorList>
            <person name="Han J."/>
            <person name="Kim D.-U."/>
        </authorList>
    </citation>
    <scope>NUCLEOTIDE SEQUENCE [LARGE SCALE GENOMIC DNA]</scope>
    <source>
        <strain evidence="1 2">5-5</strain>
    </source>
</reference>